<dbReference type="Proteomes" id="UP000252731">
    <property type="component" value="Unassembled WGS sequence"/>
</dbReference>
<evidence type="ECO:0000313" key="3">
    <source>
        <dbReference type="Proteomes" id="UP000252731"/>
    </source>
</evidence>
<evidence type="ECO:0000256" key="1">
    <source>
        <dbReference type="SAM" id="Phobius"/>
    </source>
</evidence>
<keyword evidence="1" id="KW-0472">Membrane</keyword>
<name>A0A366JY51_CYTFI</name>
<reference evidence="2 3" key="1">
    <citation type="submission" date="2018-06" db="EMBL/GenBank/DDBJ databases">
        <title>Freshwater and sediment microbial communities from various areas in North America, analyzing microbe dynamics in response to fracking.</title>
        <authorList>
            <person name="Lamendella R."/>
        </authorList>
    </citation>
    <scope>NUCLEOTIDE SEQUENCE [LARGE SCALE GENOMIC DNA]</scope>
    <source>
        <strain evidence="2 3">14_TX</strain>
    </source>
</reference>
<proteinExistence type="predicted"/>
<dbReference type="EMBL" id="QNSF01000004">
    <property type="protein sequence ID" value="RBP94364.1"/>
    <property type="molecule type" value="Genomic_DNA"/>
</dbReference>
<organism evidence="2 3">
    <name type="scientific">Cytobacillus firmus</name>
    <name type="common">Bacillus firmus</name>
    <dbReference type="NCBI Taxonomy" id="1399"/>
    <lineage>
        <taxon>Bacteria</taxon>
        <taxon>Bacillati</taxon>
        <taxon>Bacillota</taxon>
        <taxon>Bacilli</taxon>
        <taxon>Bacillales</taxon>
        <taxon>Bacillaceae</taxon>
        <taxon>Cytobacillus</taxon>
    </lineage>
</organism>
<feature type="transmembrane region" description="Helical" evidence="1">
    <location>
        <begin position="12"/>
        <end position="33"/>
    </location>
</feature>
<keyword evidence="3" id="KW-1185">Reference proteome</keyword>
<gene>
    <name evidence="2" type="ORF">DFO70_1043</name>
</gene>
<keyword evidence="1" id="KW-0812">Transmembrane</keyword>
<keyword evidence="1" id="KW-1133">Transmembrane helix</keyword>
<comment type="caution">
    <text evidence="2">The sequence shown here is derived from an EMBL/GenBank/DDBJ whole genome shotgun (WGS) entry which is preliminary data.</text>
</comment>
<accession>A0A366JY51</accession>
<sequence length="48" mass="5928">MVNRIIIEWHKFWFITINSLLSSTSSYYFLSYLHKKSKYHHIKLVQLL</sequence>
<protein>
    <submittedName>
        <fullName evidence="2">Uncharacterized protein</fullName>
    </submittedName>
</protein>
<evidence type="ECO:0000313" key="2">
    <source>
        <dbReference type="EMBL" id="RBP94364.1"/>
    </source>
</evidence>
<dbReference type="AlphaFoldDB" id="A0A366JY51"/>